<evidence type="ECO:0000313" key="2">
    <source>
        <dbReference type="EMBL" id="SPK69913.1"/>
    </source>
</evidence>
<gene>
    <name evidence="3" type="ORF">CT19425_P70069</name>
    <name evidence="2" type="ORF">CT19425_U220002</name>
</gene>
<name>A0A375I550_9BURK</name>
<dbReference type="Proteomes" id="UP000255505">
    <property type="component" value="Unassembled WGS sequence"/>
</dbReference>
<dbReference type="GO" id="GO:0006313">
    <property type="term" value="P:DNA transposition"/>
    <property type="evidence" value="ECO:0007669"/>
    <property type="project" value="InterPro"/>
</dbReference>
<evidence type="ECO:0000313" key="3">
    <source>
        <dbReference type="EMBL" id="SPK77729.1"/>
    </source>
</evidence>
<geneLocation type="plasmid" evidence="3">
    <name>III</name>
</geneLocation>
<dbReference type="InterPro" id="IPR002525">
    <property type="entry name" value="Transp_IS110-like_N"/>
</dbReference>
<dbReference type="GO" id="GO:0004803">
    <property type="term" value="F:transposase activity"/>
    <property type="evidence" value="ECO:0007669"/>
    <property type="project" value="InterPro"/>
</dbReference>
<sequence length="117" mass="12518">MSDLPVLDARAAFIDVGSEQMYVSIAGGPPAVFGTVAAQLHALRDWLLAHEVHSVAIEATRVYWLPLYGVLEASGLEAVMVNGRQTKNLPERLCAAGPYSRLAGLYAPTCWPHSVGS</sequence>
<feature type="domain" description="Transposase IS110-like N-terminal" evidence="1">
    <location>
        <begin position="37"/>
        <end position="90"/>
    </location>
</feature>
<dbReference type="AlphaFoldDB" id="A0A375I550"/>
<evidence type="ECO:0000313" key="4">
    <source>
        <dbReference type="Proteomes" id="UP000255505"/>
    </source>
</evidence>
<dbReference type="RefSeq" id="WP_147299702.1">
    <property type="nucleotide sequence ID" value="NZ_LT991978.1"/>
</dbReference>
<dbReference type="EMBL" id="OOEF01000015">
    <property type="protein sequence ID" value="SPK69913.1"/>
    <property type="molecule type" value="Genomic_DNA"/>
</dbReference>
<keyword evidence="3" id="KW-0614">Plasmid</keyword>
<dbReference type="Proteomes" id="UP000255505">
    <property type="component" value="Plasmid III"/>
</dbReference>
<dbReference type="Pfam" id="PF01548">
    <property type="entry name" value="DEDD_Tnp_IS110"/>
    <property type="match status" value="1"/>
</dbReference>
<organism evidence="2 4">
    <name type="scientific">Cupriavidus taiwanensis</name>
    <dbReference type="NCBI Taxonomy" id="164546"/>
    <lineage>
        <taxon>Bacteria</taxon>
        <taxon>Pseudomonadati</taxon>
        <taxon>Pseudomonadota</taxon>
        <taxon>Betaproteobacteria</taxon>
        <taxon>Burkholderiales</taxon>
        <taxon>Burkholderiaceae</taxon>
        <taxon>Cupriavidus</taxon>
    </lineage>
</organism>
<dbReference type="EMBL" id="LT991978">
    <property type="protein sequence ID" value="SPK77729.1"/>
    <property type="molecule type" value="Genomic_DNA"/>
</dbReference>
<evidence type="ECO:0000259" key="1">
    <source>
        <dbReference type="Pfam" id="PF01548"/>
    </source>
</evidence>
<reference evidence="2 4" key="1">
    <citation type="submission" date="2018-01" db="EMBL/GenBank/DDBJ databases">
        <authorList>
            <person name="Gaut B.S."/>
            <person name="Morton B.R."/>
            <person name="Clegg M.T."/>
            <person name="Duvall M.R."/>
        </authorList>
    </citation>
    <scope>NUCLEOTIDE SEQUENCE [LARGE SCALE GENOMIC DNA]</scope>
    <source>
        <strain evidence="2">Cupriavidus taiwanensis LMG 19425</strain>
        <plasmid evidence="4">Plasmid iii</plasmid>
    </source>
</reference>
<proteinExistence type="predicted"/>
<dbReference type="GO" id="GO:0003677">
    <property type="term" value="F:DNA binding"/>
    <property type="evidence" value="ECO:0007669"/>
    <property type="project" value="InterPro"/>
</dbReference>
<protein>
    <recommendedName>
        <fullName evidence="1">Transposase IS110-like N-terminal domain-containing protein</fullName>
    </recommendedName>
</protein>
<accession>A0A375I550</accession>